<sequence length="194" mass="21051">MEVLIYDIYRAFMKIRIAYYKIVNFFLAKVHFVKVGKHCKFDGRTIWRKLPGSKIIIGDKCIFNSSHASNRIGVYTPCMFSTLSTEGVIEVGRNCGFSGTVVAGAVHVKLGNNVRCGANTLITDSDWHCDDYRAGVNAGVVIDDNVWLGYGVKVLKGVHIGENSLIGAGSIVTKDVPANVVAAGNPCKVIKIIG</sequence>
<keyword evidence="1 4" id="KW-0808">Transferase</keyword>
<dbReference type="Proteomes" id="UP000184509">
    <property type="component" value="Unassembled WGS sequence"/>
</dbReference>
<accession>A0A1M4W8A8</accession>
<evidence type="ECO:0000256" key="2">
    <source>
        <dbReference type="ARBA" id="ARBA00022737"/>
    </source>
</evidence>
<dbReference type="PANTHER" id="PTHR43017:SF1">
    <property type="entry name" value="ACETYLTRANSFERASE YJL218W-RELATED"/>
    <property type="match status" value="1"/>
</dbReference>
<dbReference type="PROSITE" id="PS00101">
    <property type="entry name" value="HEXAPEP_TRANSFERASES"/>
    <property type="match status" value="1"/>
</dbReference>
<evidence type="ECO:0000256" key="4">
    <source>
        <dbReference type="RuleBase" id="RU367021"/>
    </source>
</evidence>
<evidence type="ECO:0000313" key="5">
    <source>
        <dbReference type="EMBL" id="SHE77501.1"/>
    </source>
</evidence>
<dbReference type="GO" id="GO:0008870">
    <property type="term" value="F:galactoside O-acetyltransferase activity"/>
    <property type="evidence" value="ECO:0007669"/>
    <property type="project" value="TreeGrafter"/>
</dbReference>
<name>A0A1M4W8A8_9BACE</name>
<dbReference type="InterPro" id="IPR001451">
    <property type="entry name" value="Hexapep"/>
</dbReference>
<keyword evidence="6" id="KW-1185">Reference proteome</keyword>
<evidence type="ECO:0000256" key="3">
    <source>
        <dbReference type="ARBA" id="ARBA00023315"/>
    </source>
</evidence>
<evidence type="ECO:0000256" key="1">
    <source>
        <dbReference type="ARBA" id="ARBA00022679"/>
    </source>
</evidence>
<gene>
    <name evidence="5" type="ORF">SAMN05444405_10318</name>
</gene>
<protein>
    <recommendedName>
        <fullName evidence="4">Acetyltransferase</fullName>
        <ecNumber evidence="4">2.3.1.-</ecNumber>
    </recommendedName>
</protein>
<dbReference type="InterPro" id="IPR039369">
    <property type="entry name" value="LacA-like"/>
</dbReference>
<dbReference type="InterPro" id="IPR018357">
    <property type="entry name" value="Hexapep_transf_CS"/>
</dbReference>
<keyword evidence="3 4" id="KW-0012">Acyltransferase</keyword>
<organism evidence="5 6">
    <name type="scientific">Bacteroides luti</name>
    <dbReference type="NCBI Taxonomy" id="1297750"/>
    <lineage>
        <taxon>Bacteria</taxon>
        <taxon>Pseudomonadati</taxon>
        <taxon>Bacteroidota</taxon>
        <taxon>Bacteroidia</taxon>
        <taxon>Bacteroidales</taxon>
        <taxon>Bacteroidaceae</taxon>
        <taxon>Bacteroides</taxon>
    </lineage>
</organism>
<evidence type="ECO:0000313" key="6">
    <source>
        <dbReference type="Proteomes" id="UP000184509"/>
    </source>
</evidence>
<dbReference type="Pfam" id="PF00132">
    <property type="entry name" value="Hexapep"/>
    <property type="match status" value="1"/>
</dbReference>
<dbReference type="EMBL" id="FQTV01000003">
    <property type="protein sequence ID" value="SHE77501.1"/>
    <property type="molecule type" value="Genomic_DNA"/>
</dbReference>
<dbReference type="SUPFAM" id="SSF51161">
    <property type="entry name" value="Trimeric LpxA-like enzymes"/>
    <property type="match status" value="1"/>
</dbReference>
<proteinExistence type="inferred from homology"/>
<dbReference type="STRING" id="1297750.SAMN05444405_10318"/>
<dbReference type="AlphaFoldDB" id="A0A1M4W8A8"/>
<dbReference type="InterPro" id="IPR011004">
    <property type="entry name" value="Trimer_LpxA-like_sf"/>
</dbReference>
<dbReference type="EC" id="2.3.1.-" evidence="4"/>
<keyword evidence="2" id="KW-0677">Repeat</keyword>
<dbReference type="PANTHER" id="PTHR43017">
    <property type="entry name" value="GALACTOSIDE O-ACETYLTRANSFERASE"/>
    <property type="match status" value="1"/>
</dbReference>
<reference evidence="6" key="1">
    <citation type="submission" date="2016-11" db="EMBL/GenBank/DDBJ databases">
        <authorList>
            <person name="Varghese N."/>
            <person name="Submissions S."/>
        </authorList>
    </citation>
    <scope>NUCLEOTIDE SEQUENCE [LARGE SCALE GENOMIC DNA]</scope>
    <source>
        <strain evidence="6">DSM 26991</strain>
    </source>
</reference>
<dbReference type="Gene3D" id="2.160.10.10">
    <property type="entry name" value="Hexapeptide repeat proteins"/>
    <property type="match status" value="1"/>
</dbReference>
<comment type="similarity">
    <text evidence="4">Belongs to the transferase hexapeptide repeat family.</text>
</comment>